<evidence type="ECO:0000313" key="3">
    <source>
        <dbReference type="Proteomes" id="UP000799772"/>
    </source>
</evidence>
<feature type="compositionally biased region" description="Basic and acidic residues" evidence="1">
    <location>
        <begin position="9"/>
        <end position="26"/>
    </location>
</feature>
<keyword evidence="3" id="KW-1185">Reference proteome</keyword>
<feature type="region of interest" description="Disordered" evidence="1">
    <location>
        <begin position="1"/>
        <end position="30"/>
    </location>
</feature>
<organism evidence="2 3">
    <name type="scientific">Rhizodiscina lignyota</name>
    <dbReference type="NCBI Taxonomy" id="1504668"/>
    <lineage>
        <taxon>Eukaryota</taxon>
        <taxon>Fungi</taxon>
        <taxon>Dikarya</taxon>
        <taxon>Ascomycota</taxon>
        <taxon>Pezizomycotina</taxon>
        <taxon>Dothideomycetes</taxon>
        <taxon>Pleosporomycetidae</taxon>
        <taxon>Aulographales</taxon>
        <taxon>Rhizodiscinaceae</taxon>
        <taxon>Rhizodiscina</taxon>
    </lineage>
</organism>
<comment type="caution">
    <text evidence="2">The sequence shown here is derived from an EMBL/GenBank/DDBJ whole genome shotgun (WGS) entry which is preliminary data.</text>
</comment>
<dbReference type="Proteomes" id="UP000799772">
    <property type="component" value="Unassembled WGS sequence"/>
</dbReference>
<dbReference type="EMBL" id="ML978124">
    <property type="protein sequence ID" value="KAF2100434.1"/>
    <property type="molecule type" value="Genomic_DNA"/>
</dbReference>
<evidence type="ECO:0000313" key="2">
    <source>
        <dbReference type="EMBL" id="KAF2100434.1"/>
    </source>
</evidence>
<protein>
    <submittedName>
        <fullName evidence="2">Uncharacterized protein</fullName>
    </submittedName>
</protein>
<accession>A0A9P4MC90</accession>
<sequence length="314" mass="36500">MNSAMPKARQVEKLQRELQRQEDEGVNRPSKFPPEVVKFIQDHNALIEALIAQSVPALKRCHGQDLMITKVIIYGNLDSDVSFADTFVQTRFKLFLIRAMRAAGDKTITVVEDLYEQACAEYLDNVEDDTATFDKRNEFIEEWHDDDDIHEACDWLWKWRPDAETHQYFTLIVRDALELRALELDCHSNSVMLPEEQEARKNQAEKRLMNILYDRTYLRKWSRQTDDGAPPQFNNEEDRFDVIEAAKDGLGSRIDEEIGMSFRAPASAVYSIDDMVDCLEEKDKVALDEEFVQRLIESRESLPDVRLERALGTY</sequence>
<evidence type="ECO:0000256" key="1">
    <source>
        <dbReference type="SAM" id="MobiDB-lite"/>
    </source>
</evidence>
<reference evidence="2" key="1">
    <citation type="journal article" date="2020" name="Stud. Mycol.">
        <title>101 Dothideomycetes genomes: a test case for predicting lifestyles and emergence of pathogens.</title>
        <authorList>
            <person name="Haridas S."/>
            <person name="Albert R."/>
            <person name="Binder M."/>
            <person name="Bloem J."/>
            <person name="Labutti K."/>
            <person name="Salamov A."/>
            <person name="Andreopoulos B."/>
            <person name="Baker S."/>
            <person name="Barry K."/>
            <person name="Bills G."/>
            <person name="Bluhm B."/>
            <person name="Cannon C."/>
            <person name="Castanera R."/>
            <person name="Culley D."/>
            <person name="Daum C."/>
            <person name="Ezra D."/>
            <person name="Gonzalez J."/>
            <person name="Henrissat B."/>
            <person name="Kuo A."/>
            <person name="Liang C."/>
            <person name="Lipzen A."/>
            <person name="Lutzoni F."/>
            <person name="Magnuson J."/>
            <person name="Mondo S."/>
            <person name="Nolan M."/>
            <person name="Ohm R."/>
            <person name="Pangilinan J."/>
            <person name="Park H.-J."/>
            <person name="Ramirez L."/>
            <person name="Alfaro M."/>
            <person name="Sun H."/>
            <person name="Tritt A."/>
            <person name="Yoshinaga Y."/>
            <person name="Zwiers L.-H."/>
            <person name="Turgeon B."/>
            <person name="Goodwin S."/>
            <person name="Spatafora J."/>
            <person name="Crous P."/>
            <person name="Grigoriev I."/>
        </authorList>
    </citation>
    <scope>NUCLEOTIDE SEQUENCE</scope>
    <source>
        <strain evidence="2">CBS 133067</strain>
    </source>
</reference>
<dbReference type="AlphaFoldDB" id="A0A9P4MC90"/>
<proteinExistence type="predicted"/>
<name>A0A9P4MC90_9PEZI</name>
<gene>
    <name evidence="2" type="ORF">NA57DRAFT_54523</name>
</gene>